<evidence type="ECO:0000313" key="4">
    <source>
        <dbReference type="EMBL" id="QHU27311.1"/>
    </source>
</evidence>
<keyword evidence="3" id="KW-1133">Transmembrane helix</keyword>
<organism evidence="4">
    <name type="scientific">viral metagenome</name>
    <dbReference type="NCBI Taxonomy" id="1070528"/>
    <lineage>
        <taxon>unclassified sequences</taxon>
        <taxon>metagenomes</taxon>
        <taxon>organismal metagenomes</taxon>
    </lineage>
</organism>
<protein>
    <submittedName>
        <fullName evidence="4">Uncharacterized protein</fullName>
    </submittedName>
</protein>
<dbReference type="AlphaFoldDB" id="A0A6C0LCA4"/>
<keyword evidence="3" id="KW-0812">Transmembrane</keyword>
<feature type="transmembrane region" description="Helical" evidence="3">
    <location>
        <begin position="687"/>
        <end position="706"/>
    </location>
</feature>
<feature type="transmembrane region" description="Helical" evidence="3">
    <location>
        <begin position="618"/>
        <end position="637"/>
    </location>
</feature>
<sequence>MNIQNNGQNNTGKQNSTDYYKDLKDILKEIDKIYKKLSKDESLADMIDSIKNDFIGKNIALIEKSLLKPNYKEFNSKIIKIVDIIIKLLRNFTFYKKDEAEDANIKKLTELFNTNYQLLSQTELDNNIIAYYTADTAQINDMKEEDKENAKDIIEIKKLICTFEYYKYVFETPNTTAEDEIKKLTISIQDFKGVSKTDPNYATEQTINNKNTTDLAKLLEEDKQKYKQLFSYIQLITYNIFDFVDKKFTEEEKTKSDKKKGKDDDNLIDKFKKDIYFVVISINNTVSADIDAQISENANEIVDLKARKEVLKEQKELLDKQLKNLNDILKLLINSDKQEYSAEIIEIQGIFKDYKNEKEYKDTILTLIVNEEAEVAKLIIKDELLDKQLRERQKQQIAALEKENNMRQQNQRYPSGGGGSITKPRKRRIVGGERKSNKFYEDKYQKLKDLKNSIYKLREKIRITEGKEDSGDPFEKKNTMFGDPSEGFKSIYNNIWNDYTKETKKVKAKGVTIDSLKQDNRLYDRFKMNGLDPQDVLKISFQDKVIFICIILIIRTFAMVLIEFLIEYNIVSTMRRGILIYSVIYLLLIICSVLLINYDSYKLRIIVNYLNLHINSSNIFFHVLLFILFIGLILIIINDNDNGLKSIDNIFNYTYIYKYIYEVAEKSKESSDLLLTQKEKLKLQYRMDIITMIIFIFSSLLILIMLNNKKKIINNK</sequence>
<evidence type="ECO:0000256" key="1">
    <source>
        <dbReference type="SAM" id="Coils"/>
    </source>
</evidence>
<evidence type="ECO:0000256" key="2">
    <source>
        <dbReference type="SAM" id="MobiDB-lite"/>
    </source>
</evidence>
<feature type="transmembrane region" description="Helical" evidence="3">
    <location>
        <begin position="545"/>
        <end position="566"/>
    </location>
</feature>
<proteinExistence type="predicted"/>
<accession>A0A6C0LCA4</accession>
<feature type="coiled-coil region" evidence="1">
    <location>
        <begin position="440"/>
        <end position="467"/>
    </location>
</feature>
<keyword evidence="1" id="KW-0175">Coiled coil</keyword>
<evidence type="ECO:0000256" key="3">
    <source>
        <dbReference type="SAM" id="Phobius"/>
    </source>
</evidence>
<feature type="transmembrane region" description="Helical" evidence="3">
    <location>
        <begin position="578"/>
        <end position="598"/>
    </location>
</feature>
<feature type="coiled-coil region" evidence="1">
    <location>
        <begin position="294"/>
        <end position="335"/>
    </location>
</feature>
<feature type="region of interest" description="Disordered" evidence="2">
    <location>
        <begin position="405"/>
        <end position="428"/>
    </location>
</feature>
<name>A0A6C0LCA4_9ZZZZ</name>
<keyword evidence="3" id="KW-0472">Membrane</keyword>
<reference evidence="4" key="1">
    <citation type="journal article" date="2020" name="Nature">
        <title>Giant virus diversity and host interactions through global metagenomics.</title>
        <authorList>
            <person name="Schulz F."/>
            <person name="Roux S."/>
            <person name="Paez-Espino D."/>
            <person name="Jungbluth S."/>
            <person name="Walsh D.A."/>
            <person name="Denef V.J."/>
            <person name="McMahon K.D."/>
            <person name="Konstantinidis K.T."/>
            <person name="Eloe-Fadrosh E.A."/>
            <person name="Kyrpides N.C."/>
            <person name="Woyke T."/>
        </authorList>
    </citation>
    <scope>NUCLEOTIDE SEQUENCE</scope>
    <source>
        <strain evidence="4">GVMAG-M-3300027763-16</strain>
    </source>
</reference>
<dbReference type="EMBL" id="MN740453">
    <property type="protein sequence ID" value="QHU27311.1"/>
    <property type="molecule type" value="Genomic_DNA"/>
</dbReference>